<proteinExistence type="predicted"/>
<dbReference type="AlphaFoldDB" id="A0A915ILK0"/>
<evidence type="ECO:0000313" key="2">
    <source>
        <dbReference type="WBParaSite" id="nRc.2.0.1.t15057-RA"/>
    </source>
</evidence>
<protein>
    <submittedName>
        <fullName evidence="2">Apple domain-containing protein</fullName>
    </submittedName>
</protein>
<evidence type="ECO:0000313" key="1">
    <source>
        <dbReference type="Proteomes" id="UP000887565"/>
    </source>
</evidence>
<sequence>MSTCFGYIPYFDENAVSLEKDCDYETNDTRMDFRFGTEIFRVSLLEPKACAMLCYLVPECTHFVSAYGFCTMKHSDFKNEVLNAKQRCLDCNCGRIDERFDDDE</sequence>
<organism evidence="1 2">
    <name type="scientific">Romanomermis culicivorax</name>
    <name type="common">Nematode worm</name>
    <dbReference type="NCBI Taxonomy" id="13658"/>
    <lineage>
        <taxon>Eukaryota</taxon>
        <taxon>Metazoa</taxon>
        <taxon>Ecdysozoa</taxon>
        <taxon>Nematoda</taxon>
        <taxon>Enoplea</taxon>
        <taxon>Dorylaimia</taxon>
        <taxon>Mermithida</taxon>
        <taxon>Mermithoidea</taxon>
        <taxon>Mermithidae</taxon>
        <taxon>Romanomermis</taxon>
    </lineage>
</organism>
<keyword evidence="1" id="KW-1185">Reference proteome</keyword>
<dbReference type="Proteomes" id="UP000887565">
    <property type="component" value="Unplaced"/>
</dbReference>
<dbReference type="WBParaSite" id="nRc.2.0.1.t15057-RA">
    <property type="protein sequence ID" value="nRc.2.0.1.t15057-RA"/>
    <property type="gene ID" value="nRc.2.0.1.g15057"/>
</dbReference>
<accession>A0A915ILK0</accession>
<name>A0A915ILK0_ROMCU</name>
<reference evidence="2" key="1">
    <citation type="submission" date="2022-11" db="UniProtKB">
        <authorList>
            <consortium name="WormBaseParasite"/>
        </authorList>
    </citation>
    <scope>IDENTIFICATION</scope>
</reference>